<dbReference type="EMBL" id="BAAARB010000007">
    <property type="protein sequence ID" value="GAA2378110.1"/>
    <property type="molecule type" value="Genomic_DNA"/>
</dbReference>
<comment type="caution">
    <text evidence="3">The sequence shown here is derived from an EMBL/GenBank/DDBJ whole genome shotgun (WGS) entry which is preliminary data.</text>
</comment>
<gene>
    <name evidence="3" type="ORF">GCM10009855_17050</name>
</gene>
<proteinExistence type="predicted"/>
<feature type="region of interest" description="Disordered" evidence="1">
    <location>
        <begin position="57"/>
        <end position="121"/>
    </location>
</feature>
<evidence type="ECO:0000256" key="2">
    <source>
        <dbReference type="SAM" id="Phobius"/>
    </source>
</evidence>
<dbReference type="Proteomes" id="UP001501170">
    <property type="component" value="Unassembled WGS sequence"/>
</dbReference>
<dbReference type="RefSeq" id="WP_006898048.1">
    <property type="nucleotide sequence ID" value="NZ_BAAARB010000007.1"/>
</dbReference>
<evidence type="ECO:0008006" key="5">
    <source>
        <dbReference type="Google" id="ProtNLM"/>
    </source>
</evidence>
<evidence type="ECO:0000313" key="4">
    <source>
        <dbReference type="Proteomes" id="UP001501170"/>
    </source>
</evidence>
<evidence type="ECO:0000256" key="1">
    <source>
        <dbReference type="SAM" id="MobiDB-lite"/>
    </source>
</evidence>
<organism evidence="3 4">
    <name type="scientific">Gordonia cholesterolivorans</name>
    <dbReference type="NCBI Taxonomy" id="559625"/>
    <lineage>
        <taxon>Bacteria</taxon>
        <taxon>Bacillati</taxon>
        <taxon>Actinomycetota</taxon>
        <taxon>Actinomycetes</taxon>
        <taxon>Mycobacteriales</taxon>
        <taxon>Gordoniaceae</taxon>
        <taxon>Gordonia</taxon>
    </lineage>
</organism>
<accession>A0ABN3HGQ2</accession>
<keyword evidence="4" id="KW-1185">Reference proteome</keyword>
<keyword evidence="2" id="KW-0472">Membrane</keyword>
<keyword evidence="2" id="KW-0812">Transmembrane</keyword>
<sequence length="121" mass="12583">MNVLSLSSDAVMLLADEPAKGPEFGKASPIGLLIIILLLIAVFLLIRSMNKQLKKLPESFDADNPAPDQAFDDGTDRVDDPAGLPESTTPAEAENGAGDGHRNNTGHDNGGQNSGGSTDRG</sequence>
<feature type="transmembrane region" description="Helical" evidence="2">
    <location>
        <begin position="27"/>
        <end position="46"/>
    </location>
</feature>
<reference evidence="3 4" key="1">
    <citation type="journal article" date="2019" name="Int. J. Syst. Evol. Microbiol.">
        <title>The Global Catalogue of Microorganisms (GCM) 10K type strain sequencing project: providing services to taxonomists for standard genome sequencing and annotation.</title>
        <authorList>
            <consortium name="The Broad Institute Genomics Platform"/>
            <consortium name="The Broad Institute Genome Sequencing Center for Infectious Disease"/>
            <person name="Wu L."/>
            <person name="Ma J."/>
        </authorList>
    </citation>
    <scope>NUCLEOTIDE SEQUENCE [LARGE SCALE GENOMIC DNA]</scope>
    <source>
        <strain evidence="3 4">JCM 16227</strain>
    </source>
</reference>
<evidence type="ECO:0000313" key="3">
    <source>
        <dbReference type="EMBL" id="GAA2378110.1"/>
    </source>
</evidence>
<protein>
    <recommendedName>
        <fullName evidence="5">Secreted protein</fullName>
    </recommendedName>
</protein>
<keyword evidence="2" id="KW-1133">Transmembrane helix</keyword>
<name>A0ABN3HGQ2_9ACTN</name>